<name>Q9GV34_HYDVU</name>
<dbReference type="GO" id="GO:0045259">
    <property type="term" value="C:proton-transporting ATP synthase complex"/>
    <property type="evidence" value="ECO:0007669"/>
    <property type="project" value="InterPro"/>
</dbReference>
<dbReference type="EMBL" id="AB040074">
    <property type="protein sequence ID" value="BAB13535.1"/>
    <property type="molecule type" value="mRNA"/>
</dbReference>
<evidence type="ECO:0000313" key="2">
    <source>
        <dbReference type="EMBL" id="BAB13535.1"/>
    </source>
</evidence>
<dbReference type="AlphaFoldDB" id="Q9GV34"/>
<dbReference type="GO" id="GO:0042776">
    <property type="term" value="P:proton motive force-driven mitochondrial ATP synthesis"/>
    <property type="evidence" value="ECO:0007669"/>
    <property type="project" value="TreeGrafter"/>
</dbReference>
<dbReference type="Gene3D" id="1.10.1620.20">
    <property type="entry name" value="ATP synthase, F1 complex, epsilon subunit superfamily, mitochondrial"/>
    <property type="match status" value="1"/>
</dbReference>
<sequence>MVAYWRQAGLNYLQFSRIASNTLRKCLKPEYQTETIMKPSSGLKLTKWVQGKPTGEVKQIKF</sequence>
<dbReference type="CDD" id="cd12153">
    <property type="entry name" value="F1-ATPase_epsilon"/>
    <property type="match status" value="1"/>
</dbReference>
<comment type="similarity">
    <text evidence="1">Belongs to the eukaryotic ATPase epsilon family.</text>
</comment>
<dbReference type="PANTHER" id="PTHR12448">
    <property type="entry name" value="ATP SYNTHASE EPSILON CHAIN, MITOCHONDRIAL"/>
    <property type="match status" value="1"/>
</dbReference>
<dbReference type="PANTHER" id="PTHR12448:SF0">
    <property type="entry name" value="ATP SYNTHASE SUBUNIT EPSILON, MITOCHONDRIAL"/>
    <property type="match status" value="1"/>
</dbReference>
<dbReference type="InterPro" id="IPR006721">
    <property type="entry name" value="ATP_synth_F1_esu_mt"/>
</dbReference>
<proteinExistence type="evidence at transcript level"/>
<protein>
    <submittedName>
        <fullName evidence="2">Hym-323 protein</fullName>
    </submittedName>
</protein>
<dbReference type="Pfam" id="PF04627">
    <property type="entry name" value="ATP-synt_Eps"/>
    <property type="match status" value="1"/>
</dbReference>
<dbReference type="InterPro" id="IPR036742">
    <property type="entry name" value="ATP_synth_F1_esu_sf_mt"/>
</dbReference>
<gene>
    <name evidence="2" type="primary">hym-323</name>
</gene>
<reference evidence="2" key="1">
    <citation type="journal article" date="2001" name="Development">
        <title>Enhancement of foot formation in Hydra by a novel epitheliopeptide, Hym-323.</title>
        <authorList>
            <person name="Harafuji N."/>
            <person name="Takahashi T."/>
            <person name="Hatta M."/>
            <person name="Tezuka H."/>
            <person name="Morishita F."/>
            <person name="Matsushima O."/>
            <person name="Fujisawa T."/>
        </authorList>
    </citation>
    <scope>NUCLEOTIDE SEQUENCE</scope>
    <source>
        <strain evidence="2">105</strain>
    </source>
</reference>
<organism evidence="2">
    <name type="scientific">Hydra vulgaris</name>
    <name type="common">Hydra</name>
    <name type="synonym">Hydra attenuata</name>
    <dbReference type="NCBI Taxonomy" id="6087"/>
    <lineage>
        <taxon>Eukaryota</taxon>
        <taxon>Metazoa</taxon>
        <taxon>Cnidaria</taxon>
        <taxon>Hydrozoa</taxon>
        <taxon>Hydroidolina</taxon>
        <taxon>Anthoathecata</taxon>
        <taxon>Aplanulata</taxon>
        <taxon>Hydridae</taxon>
        <taxon>Hydra</taxon>
    </lineage>
</organism>
<dbReference type="GO" id="GO:0046933">
    <property type="term" value="F:proton-transporting ATP synthase activity, rotational mechanism"/>
    <property type="evidence" value="ECO:0007669"/>
    <property type="project" value="InterPro"/>
</dbReference>
<accession>Q9GV34</accession>
<dbReference type="SUPFAM" id="SSF48690">
    <property type="entry name" value="Epsilon subunit of mitochondrial F1F0-ATP synthase"/>
    <property type="match status" value="1"/>
</dbReference>
<evidence type="ECO:0000256" key="1">
    <source>
        <dbReference type="ARBA" id="ARBA00009502"/>
    </source>
</evidence>
<dbReference type="GO" id="GO:0005743">
    <property type="term" value="C:mitochondrial inner membrane"/>
    <property type="evidence" value="ECO:0007669"/>
    <property type="project" value="InterPro"/>
</dbReference>